<feature type="signal peptide" evidence="2">
    <location>
        <begin position="1"/>
        <end position="21"/>
    </location>
</feature>
<keyword evidence="2" id="KW-0732">Signal</keyword>
<dbReference type="GO" id="GO:0004252">
    <property type="term" value="F:serine-type endopeptidase activity"/>
    <property type="evidence" value="ECO:0007669"/>
    <property type="project" value="TreeGrafter"/>
</dbReference>
<dbReference type="InterPro" id="IPR001375">
    <property type="entry name" value="Peptidase_S9_cat"/>
</dbReference>
<dbReference type="Gene3D" id="3.40.50.1820">
    <property type="entry name" value="alpha/beta hydrolase"/>
    <property type="match status" value="1"/>
</dbReference>
<dbReference type="AlphaFoldDB" id="A0A432WD20"/>
<reference evidence="4 5" key="1">
    <citation type="journal article" date="2011" name="Front. Microbiol.">
        <title>Genomic signatures of strain selection and enhancement in Bacillus atrophaeus var. globigii, a historical biowarfare simulant.</title>
        <authorList>
            <person name="Gibbons H.S."/>
            <person name="Broomall S.M."/>
            <person name="McNew L.A."/>
            <person name="Daligault H."/>
            <person name="Chapman C."/>
            <person name="Bruce D."/>
            <person name="Karavis M."/>
            <person name="Krepps M."/>
            <person name="McGregor P.A."/>
            <person name="Hong C."/>
            <person name="Park K.H."/>
            <person name="Akmal A."/>
            <person name="Feldman A."/>
            <person name="Lin J.S."/>
            <person name="Chang W.E."/>
            <person name="Higgs B.W."/>
            <person name="Demirev P."/>
            <person name="Lindquist J."/>
            <person name="Liem A."/>
            <person name="Fochler E."/>
            <person name="Read T.D."/>
            <person name="Tapia R."/>
            <person name="Johnson S."/>
            <person name="Bishop-Lilly K.A."/>
            <person name="Detter C."/>
            <person name="Han C."/>
            <person name="Sozhamannan S."/>
            <person name="Rosenzweig C.N."/>
            <person name="Skowronski E.W."/>
        </authorList>
    </citation>
    <scope>NUCLEOTIDE SEQUENCE [LARGE SCALE GENOMIC DNA]</scope>
    <source>
        <strain evidence="4 5">Y4G10-17</strain>
    </source>
</reference>
<feature type="domain" description="Peptidase S9 prolyl oligopeptidase catalytic" evidence="3">
    <location>
        <begin position="446"/>
        <end position="656"/>
    </location>
</feature>
<keyword evidence="5" id="KW-1185">Reference proteome</keyword>
<sequence>MGWLALLTSCFLFLMQSLAYASDPSSAPSLQDYARHAQFINIKISPQGDYLAASTRGDDGNVRLVVLNMETREVMSSIAGHREDSIGSFNWANNERLVISLVREVGAFEAPIMTGEIFAINADGSRRQALTGPNSPDQNYVMAEVFDWLPDDPNGIMIYEFSLRRAEPFLQVSRVLLNSGRKIPAGRIPLRYSREGGVQIISDDQGVPRVVVGVDPDDNSKRLTMVRASEDDEWERLRSQDDLDFGFVPLAFSNDPNKVVGLSRTQTNTTAISLMDLQTGEEEILASHPDTDLMPLMGLKDGKPHDVIGAAYELNSLETVFFSGSGDEAFVQTAMGLQNAFPNQTLLVTSATSDNQTLVIRVGSANQNDTFYLYNREDNHLAHLSAAAPWLSDALIPQTRSIVYEARDGLEIHALLTVPPGIDEENLPLIMLPHGGPHGVRDSLTTFDRDAKVFASHGYAVLQPNFRGSGGFGDDFEQAGYRNWGTSMIDDMTDGVQHLVDEGIVDQQRVCAYGGSYGGYAALQSAIREPDLYKCTVGFVGVFDLDLMLEEGDIPERESGLRYLAQVLPPEGEERDAQSPIRNLDKLKAPVFLIHGAEDFRVPQIQADNLKAALEARDHPVEWMVKRTEGHGFLNPDNNVERWERMLAFFDRYIGEDAD</sequence>
<dbReference type="SUPFAM" id="SSF53474">
    <property type="entry name" value="alpha/beta-Hydrolases"/>
    <property type="match status" value="1"/>
</dbReference>
<evidence type="ECO:0000256" key="1">
    <source>
        <dbReference type="ARBA" id="ARBA00022801"/>
    </source>
</evidence>
<dbReference type="PANTHER" id="PTHR42776:SF27">
    <property type="entry name" value="DIPEPTIDYL PEPTIDASE FAMILY MEMBER 6"/>
    <property type="match status" value="1"/>
</dbReference>
<evidence type="ECO:0000256" key="2">
    <source>
        <dbReference type="SAM" id="SignalP"/>
    </source>
</evidence>
<accession>A0A432WD20</accession>
<organism evidence="4 5">
    <name type="scientific">Aliidiomarina soli</name>
    <dbReference type="NCBI Taxonomy" id="1928574"/>
    <lineage>
        <taxon>Bacteria</taxon>
        <taxon>Pseudomonadati</taxon>
        <taxon>Pseudomonadota</taxon>
        <taxon>Gammaproteobacteria</taxon>
        <taxon>Alteromonadales</taxon>
        <taxon>Idiomarinaceae</taxon>
        <taxon>Aliidiomarina</taxon>
    </lineage>
</organism>
<evidence type="ECO:0000259" key="3">
    <source>
        <dbReference type="Pfam" id="PF00326"/>
    </source>
</evidence>
<feature type="chain" id="PRO_5019307491" evidence="2">
    <location>
        <begin position="22"/>
        <end position="659"/>
    </location>
</feature>
<name>A0A432WD20_9GAMM</name>
<gene>
    <name evidence="4" type="ORF">CWE14_13045</name>
</gene>
<dbReference type="SUPFAM" id="SSF82171">
    <property type="entry name" value="DPP6 N-terminal domain-like"/>
    <property type="match status" value="1"/>
</dbReference>
<protein>
    <submittedName>
        <fullName evidence="4">S9 family peptidase</fullName>
    </submittedName>
</protein>
<dbReference type="Pfam" id="PF00326">
    <property type="entry name" value="Peptidase_S9"/>
    <property type="match status" value="1"/>
</dbReference>
<dbReference type="PANTHER" id="PTHR42776">
    <property type="entry name" value="SERINE PEPTIDASE S9 FAMILY MEMBER"/>
    <property type="match status" value="1"/>
</dbReference>
<dbReference type="InterPro" id="IPR029058">
    <property type="entry name" value="AB_hydrolase_fold"/>
</dbReference>
<keyword evidence="1" id="KW-0378">Hydrolase</keyword>
<dbReference type="Proteomes" id="UP000287823">
    <property type="component" value="Unassembled WGS sequence"/>
</dbReference>
<dbReference type="GO" id="GO:0006508">
    <property type="term" value="P:proteolysis"/>
    <property type="evidence" value="ECO:0007669"/>
    <property type="project" value="InterPro"/>
</dbReference>
<evidence type="ECO:0000313" key="5">
    <source>
        <dbReference type="Proteomes" id="UP000287823"/>
    </source>
</evidence>
<comment type="caution">
    <text evidence="4">The sequence shown here is derived from an EMBL/GenBank/DDBJ whole genome shotgun (WGS) entry which is preliminary data.</text>
</comment>
<dbReference type="EMBL" id="PIPO01000006">
    <property type="protein sequence ID" value="RUO30293.1"/>
    <property type="molecule type" value="Genomic_DNA"/>
</dbReference>
<proteinExistence type="predicted"/>
<evidence type="ECO:0000313" key="4">
    <source>
        <dbReference type="EMBL" id="RUO30293.1"/>
    </source>
</evidence>